<sequence length="329" mass="34070">MKVVQYTEFGDYDRLQVVEAPAPQLAPGQMLVRMTAAAVNPVDDFVRRGLHRTARQLPHIPGNEGVGIVVTGTADLPAGTRVLVLPNLLSGGLRGVAGAGTWQELLVLSPAEVAPAPAQLSDEAAAGFSVAYLSAQLSLEKAGFKAGHRVLALGIGGAVGNAAVQLARAQGAAQVISTAGSSAKAEQARQAGYEHVIDLSQESLTTGVARLTDGAGVDVVVDSLGGTLTGPSLSALRAGGSLVVIGYAAGTEATVTITDFVWKKIAMYGTSMGGREPGTYQHLFEQFAPLVQAGALQPLFARSFPLAEVAEAQRYLQEERPFGKVVLTF</sequence>
<reference evidence="4 5" key="1">
    <citation type="submission" date="2019-04" db="EMBL/GenBank/DDBJ databases">
        <authorList>
            <person name="Feng G."/>
            <person name="Zhang J."/>
            <person name="Zhu H."/>
        </authorList>
    </citation>
    <scope>NUCLEOTIDE SEQUENCE [LARGE SCALE GENOMIC DNA]</scope>
    <source>
        <strain evidence="4 5">92R-1</strain>
    </source>
</reference>
<dbReference type="AlphaFoldDB" id="A0A4Z0P026"/>
<evidence type="ECO:0000256" key="1">
    <source>
        <dbReference type="ARBA" id="ARBA00022857"/>
    </source>
</evidence>
<organism evidence="4 5">
    <name type="scientific">Hymenobacter fodinae</name>
    <dbReference type="NCBI Taxonomy" id="2510796"/>
    <lineage>
        <taxon>Bacteria</taxon>
        <taxon>Pseudomonadati</taxon>
        <taxon>Bacteroidota</taxon>
        <taxon>Cytophagia</taxon>
        <taxon>Cytophagales</taxon>
        <taxon>Hymenobacteraceae</taxon>
        <taxon>Hymenobacter</taxon>
    </lineage>
</organism>
<dbReference type="RefSeq" id="WP_135436908.1">
    <property type="nucleotide sequence ID" value="NZ_SRLA01000007.1"/>
</dbReference>
<proteinExistence type="predicted"/>
<dbReference type="SUPFAM" id="SSF51735">
    <property type="entry name" value="NAD(P)-binding Rossmann-fold domains"/>
    <property type="match status" value="1"/>
</dbReference>
<dbReference type="InterPro" id="IPR011032">
    <property type="entry name" value="GroES-like_sf"/>
</dbReference>
<keyword evidence="5" id="KW-1185">Reference proteome</keyword>
<dbReference type="InterPro" id="IPR013149">
    <property type="entry name" value="ADH-like_C"/>
</dbReference>
<dbReference type="GO" id="GO:0070402">
    <property type="term" value="F:NADPH binding"/>
    <property type="evidence" value="ECO:0007669"/>
    <property type="project" value="TreeGrafter"/>
</dbReference>
<dbReference type="Pfam" id="PF00107">
    <property type="entry name" value="ADH_zinc_N"/>
    <property type="match status" value="1"/>
</dbReference>
<dbReference type="SMART" id="SM00829">
    <property type="entry name" value="PKS_ER"/>
    <property type="match status" value="1"/>
</dbReference>
<keyword evidence="1" id="KW-0521">NADP</keyword>
<dbReference type="SUPFAM" id="SSF50129">
    <property type="entry name" value="GroES-like"/>
    <property type="match status" value="1"/>
</dbReference>
<dbReference type="Proteomes" id="UP000298337">
    <property type="component" value="Unassembled WGS sequence"/>
</dbReference>
<evidence type="ECO:0000313" key="4">
    <source>
        <dbReference type="EMBL" id="TGE03808.1"/>
    </source>
</evidence>
<evidence type="ECO:0000256" key="2">
    <source>
        <dbReference type="ARBA" id="ARBA00023002"/>
    </source>
</evidence>
<feature type="domain" description="Enoyl reductase (ER)" evidence="3">
    <location>
        <begin position="10"/>
        <end position="327"/>
    </location>
</feature>
<dbReference type="InterPro" id="IPR013154">
    <property type="entry name" value="ADH-like_N"/>
</dbReference>
<dbReference type="PANTHER" id="PTHR48106:SF18">
    <property type="entry name" value="QUINONE OXIDOREDUCTASE PIG3"/>
    <property type="match status" value="1"/>
</dbReference>
<comment type="caution">
    <text evidence="4">The sequence shown here is derived from an EMBL/GenBank/DDBJ whole genome shotgun (WGS) entry which is preliminary data.</text>
</comment>
<dbReference type="GO" id="GO:0016651">
    <property type="term" value="F:oxidoreductase activity, acting on NAD(P)H"/>
    <property type="evidence" value="ECO:0007669"/>
    <property type="project" value="TreeGrafter"/>
</dbReference>
<name>A0A4Z0P026_9BACT</name>
<accession>A0A4Z0P026</accession>
<dbReference type="Gene3D" id="3.90.180.10">
    <property type="entry name" value="Medium-chain alcohol dehydrogenases, catalytic domain"/>
    <property type="match status" value="1"/>
</dbReference>
<dbReference type="PANTHER" id="PTHR48106">
    <property type="entry name" value="QUINONE OXIDOREDUCTASE PIG3-RELATED"/>
    <property type="match status" value="1"/>
</dbReference>
<evidence type="ECO:0000259" key="3">
    <source>
        <dbReference type="SMART" id="SM00829"/>
    </source>
</evidence>
<dbReference type="EMBL" id="SRLA01000007">
    <property type="protein sequence ID" value="TGE03808.1"/>
    <property type="molecule type" value="Genomic_DNA"/>
</dbReference>
<dbReference type="Gene3D" id="3.40.50.720">
    <property type="entry name" value="NAD(P)-binding Rossmann-like Domain"/>
    <property type="match status" value="1"/>
</dbReference>
<dbReference type="OrthoDB" id="648910at2"/>
<dbReference type="InterPro" id="IPR020843">
    <property type="entry name" value="ER"/>
</dbReference>
<keyword evidence="2" id="KW-0560">Oxidoreductase</keyword>
<protein>
    <submittedName>
        <fullName evidence="4">Zinc-binding alcohol dehydrogenase family protein</fullName>
    </submittedName>
</protein>
<dbReference type="InterPro" id="IPR036291">
    <property type="entry name" value="NAD(P)-bd_dom_sf"/>
</dbReference>
<dbReference type="Pfam" id="PF08240">
    <property type="entry name" value="ADH_N"/>
    <property type="match status" value="1"/>
</dbReference>
<evidence type="ECO:0000313" key="5">
    <source>
        <dbReference type="Proteomes" id="UP000298337"/>
    </source>
</evidence>
<gene>
    <name evidence="4" type="ORF">EU556_24680</name>
</gene>